<comment type="caution">
    <text evidence="1">The sequence shown here is derived from an EMBL/GenBank/DDBJ whole genome shotgun (WGS) entry which is preliminary data.</text>
</comment>
<dbReference type="RefSeq" id="WP_182547007.1">
    <property type="nucleotide sequence ID" value="NZ_JACGWZ010000011.1"/>
</dbReference>
<reference evidence="1 2" key="1">
    <citation type="submission" date="2020-07" db="EMBL/GenBank/DDBJ databases">
        <title>Sequencing the genomes of 1000 actinobacteria strains.</title>
        <authorList>
            <person name="Klenk H.-P."/>
        </authorList>
    </citation>
    <scope>NUCLEOTIDE SEQUENCE [LARGE SCALE GENOMIC DNA]</scope>
    <source>
        <strain evidence="1 2">DSM 45975</strain>
    </source>
</reference>
<accession>A0A839E1Y0</accession>
<protein>
    <submittedName>
        <fullName evidence="1">Uncharacterized protein</fullName>
    </submittedName>
</protein>
<name>A0A839E1Y0_9PSEU</name>
<proteinExistence type="predicted"/>
<dbReference type="EMBL" id="JACGWZ010000011">
    <property type="protein sequence ID" value="MBA8827854.1"/>
    <property type="molecule type" value="Genomic_DNA"/>
</dbReference>
<sequence length="100" mass="10949">MDTQSRIWAHVTTNVLTARLAPLLDGGYEHYVEPTNSAHVRVTVLGVHSGEHAAVLAAVDSECQQVQSRNPERWILVDCFDQNGAWLSRTTVPGRSLVAA</sequence>
<keyword evidence="2" id="KW-1185">Reference proteome</keyword>
<gene>
    <name evidence="1" type="ORF">FHX42_005261</name>
</gene>
<organism evidence="1 2">
    <name type="scientific">Halosaccharopolyspora lacisalsi</name>
    <dbReference type="NCBI Taxonomy" id="1000566"/>
    <lineage>
        <taxon>Bacteria</taxon>
        <taxon>Bacillati</taxon>
        <taxon>Actinomycetota</taxon>
        <taxon>Actinomycetes</taxon>
        <taxon>Pseudonocardiales</taxon>
        <taxon>Pseudonocardiaceae</taxon>
        <taxon>Halosaccharopolyspora</taxon>
    </lineage>
</organism>
<dbReference type="Proteomes" id="UP000569329">
    <property type="component" value="Unassembled WGS sequence"/>
</dbReference>
<evidence type="ECO:0000313" key="1">
    <source>
        <dbReference type="EMBL" id="MBA8827854.1"/>
    </source>
</evidence>
<evidence type="ECO:0000313" key="2">
    <source>
        <dbReference type="Proteomes" id="UP000569329"/>
    </source>
</evidence>
<dbReference type="AlphaFoldDB" id="A0A839E1Y0"/>